<dbReference type="AlphaFoldDB" id="A0A1H4HGD8"/>
<evidence type="ECO:0000256" key="3">
    <source>
        <dbReference type="ARBA" id="ARBA00022490"/>
    </source>
</evidence>
<dbReference type="OrthoDB" id="9794387at2"/>
<organism evidence="6 7">
    <name type="scientific">Thalassobacillus cyri</name>
    <dbReference type="NCBI Taxonomy" id="571932"/>
    <lineage>
        <taxon>Bacteria</taxon>
        <taxon>Bacillati</taxon>
        <taxon>Bacillota</taxon>
        <taxon>Bacilli</taxon>
        <taxon>Bacillales</taxon>
        <taxon>Bacillaceae</taxon>
        <taxon>Thalassobacillus</taxon>
    </lineage>
</organism>
<dbReference type="STRING" id="571932.SAMN05421743_12844"/>
<dbReference type="PANTHER" id="PTHR44085:SF2">
    <property type="entry name" value="SEPIAPTERIN REDUCTASE"/>
    <property type="match status" value="1"/>
</dbReference>
<comment type="similarity">
    <text evidence="2">Belongs to the short-chain dehydrogenases/reductases (SDR) family.</text>
</comment>
<protein>
    <submittedName>
        <fullName evidence="6">Benzil reductase ((S)-benzoin forming)</fullName>
    </submittedName>
</protein>
<keyword evidence="7" id="KW-1185">Reference proteome</keyword>
<dbReference type="PANTHER" id="PTHR44085">
    <property type="entry name" value="SEPIAPTERIN REDUCTASE"/>
    <property type="match status" value="1"/>
</dbReference>
<dbReference type="RefSeq" id="WP_093046905.1">
    <property type="nucleotide sequence ID" value="NZ_FNQR01000028.1"/>
</dbReference>
<name>A0A1H4HGD8_9BACI</name>
<proteinExistence type="inferred from homology"/>
<evidence type="ECO:0000256" key="2">
    <source>
        <dbReference type="ARBA" id="ARBA00006484"/>
    </source>
</evidence>
<dbReference type="SUPFAM" id="SSF51735">
    <property type="entry name" value="NAD(P)-binding Rossmann-fold domains"/>
    <property type="match status" value="1"/>
</dbReference>
<evidence type="ECO:0000256" key="1">
    <source>
        <dbReference type="ARBA" id="ARBA00004496"/>
    </source>
</evidence>
<accession>A0A1H4HGD8</accession>
<dbReference type="InterPro" id="IPR036291">
    <property type="entry name" value="NAD(P)-bd_dom_sf"/>
</dbReference>
<dbReference type="Proteomes" id="UP000198584">
    <property type="component" value="Unassembled WGS sequence"/>
</dbReference>
<evidence type="ECO:0000256" key="5">
    <source>
        <dbReference type="ARBA" id="ARBA00023002"/>
    </source>
</evidence>
<dbReference type="GO" id="GO:0004757">
    <property type="term" value="F:sepiapterin reductase (NADP+) activity"/>
    <property type="evidence" value="ECO:0007669"/>
    <property type="project" value="TreeGrafter"/>
</dbReference>
<dbReference type="Pfam" id="PF00106">
    <property type="entry name" value="adh_short"/>
    <property type="match status" value="1"/>
</dbReference>
<evidence type="ECO:0000313" key="6">
    <source>
        <dbReference type="EMBL" id="SEB20696.1"/>
    </source>
</evidence>
<evidence type="ECO:0000256" key="4">
    <source>
        <dbReference type="ARBA" id="ARBA00022857"/>
    </source>
</evidence>
<sequence length="254" mass="28320">MQYAIVTGESRGLGEAIAKDFIEYGVDVIGISRSGSKELTEFSEQEKADYHHMACDLSDSAKTEQCFEKIADELFNEETYHIYLINNAGMIEPIETVGNLDAKQVTKHVQVNLLAPIVLTNSLLSYADNHEVELTIVNITSGAAEKSTPGWSTYNSTKAAMNRFTATVAAELENQEKDHRILAYSPGVMDTDMQDVIRSASKEAFQDVKKFRKLKEEGQLRGPDTVSAVLMDLLNKPNEIENGKVYKLYDLIKE</sequence>
<keyword evidence="3" id="KW-0963">Cytoplasm</keyword>
<dbReference type="EMBL" id="FNQR01000028">
    <property type="protein sequence ID" value="SEB20696.1"/>
    <property type="molecule type" value="Genomic_DNA"/>
</dbReference>
<dbReference type="InterPro" id="IPR002347">
    <property type="entry name" value="SDR_fam"/>
</dbReference>
<evidence type="ECO:0000313" key="7">
    <source>
        <dbReference type="Proteomes" id="UP000198584"/>
    </source>
</evidence>
<keyword evidence="5" id="KW-0560">Oxidoreductase</keyword>
<gene>
    <name evidence="6" type="ORF">SAMN05421743_12844</name>
</gene>
<dbReference type="GO" id="GO:0005737">
    <property type="term" value="C:cytoplasm"/>
    <property type="evidence" value="ECO:0007669"/>
    <property type="project" value="UniProtKB-SubCell"/>
</dbReference>
<comment type="subcellular location">
    <subcellularLocation>
        <location evidence="1">Cytoplasm</location>
    </subcellularLocation>
</comment>
<dbReference type="NCBIfam" id="NF005381">
    <property type="entry name" value="PRK06924.1"/>
    <property type="match status" value="1"/>
</dbReference>
<keyword evidence="4" id="KW-0521">NADP</keyword>
<dbReference type="InterPro" id="IPR051721">
    <property type="entry name" value="Biopterin_syn/organic_redct"/>
</dbReference>
<reference evidence="6 7" key="1">
    <citation type="submission" date="2016-10" db="EMBL/GenBank/DDBJ databases">
        <authorList>
            <person name="de Groot N.N."/>
        </authorList>
    </citation>
    <scope>NUCLEOTIDE SEQUENCE [LARGE SCALE GENOMIC DNA]</scope>
    <source>
        <strain evidence="6 7">CCM7597</strain>
    </source>
</reference>
<dbReference type="PRINTS" id="PR00081">
    <property type="entry name" value="GDHRDH"/>
</dbReference>
<dbReference type="PROSITE" id="PS00061">
    <property type="entry name" value="ADH_SHORT"/>
    <property type="match status" value="1"/>
</dbReference>
<dbReference type="Gene3D" id="3.40.50.720">
    <property type="entry name" value="NAD(P)-binding Rossmann-like Domain"/>
    <property type="match status" value="1"/>
</dbReference>
<dbReference type="InterPro" id="IPR020904">
    <property type="entry name" value="Sc_DH/Rdtase_CS"/>
</dbReference>
<dbReference type="GO" id="GO:0006729">
    <property type="term" value="P:tetrahydrobiopterin biosynthetic process"/>
    <property type="evidence" value="ECO:0007669"/>
    <property type="project" value="TreeGrafter"/>
</dbReference>